<sequence length="48" mass="5294">MVDWAGRGVSREECDAWLTGHMYQGACYVPIFAPDAQRPNTSGAKPPR</sequence>
<organism evidence="1 2">
    <name type="scientific">Hyalangium minutum</name>
    <dbReference type="NCBI Taxonomy" id="394096"/>
    <lineage>
        <taxon>Bacteria</taxon>
        <taxon>Pseudomonadati</taxon>
        <taxon>Myxococcota</taxon>
        <taxon>Myxococcia</taxon>
        <taxon>Myxococcales</taxon>
        <taxon>Cystobacterineae</taxon>
        <taxon>Archangiaceae</taxon>
        <taxon>Hyalangium</taxon>
    </lineage>
</organism>
<accession>A0A085WF55</accession>
<dbReference type="AlphaFoldDB" id="A0A085WF55"/>
<gene>
    <name evidence="1" type="ORF">DB31_0791</name>
</gene>
<evidence type="ECO:0000313" key="2">
    <source>
        <dbReference type="Proteomes" id="UP000028725"/>
    </source>
</evidence>
<keyword evidence="2" id="KW-1185">Reference proteome</keyword>
<reference evidence="1 2" key="1">
    <citation type="submission" date="2014-04" db="EMBL/GenBank/DDBJ databases">
        <title>Genome assembly of Hyalangium minutum DSM 14724.</title>
        <authorList>
            <person name="Sharma G."/>
            <person name="Subramanian S."/>
        </authorList>
    </citation>
    <scope>NUCLEOTIDE SEQUENCE [LARGE SCALE GENOMIC DNA]</scope>
    <source>
        <strain evidence="1 2">DSM 14724</strain>
    </source>
</reference>
<name>A0A085WF55_9BACT</name>
<protein>
    <submittedName>
        <fullName evidence="1">Uncharacterized protein</fullName>
    </submittedName>
</protein>
<evidence type="ECO:0000313" key="1">
    <source>
        <dbReference type="EMBL" id="KFE66318.1"/>
    </source>
</evidence>
<dbReference type="EMBL" id="JMCB01000010">
    <property type="protein sequence ID" value="KFE66318.1"/>
    <property type="molecule type" value="Genomic_DNA"/>
</dbReference>
<proteinExistence type="predicted"/>
<comment type="caution">
    <text evidence="1">The sequence shown here is derived from an EMBL/GenBank/DDBJ whole genome shotgun (WGS) entry which is preliminary data.</text>
</comment>
<dbReference type="Proteomes" id="UP000028725">
    <property type="component" value="Unassembled WGS sequence"/>
</dbReference>